<dbReference type="AlphaFoldDB" id="A0A9N7N0U3"/>
<feature type="domain" description="DUF659" evidence="1">
    <location>
        <begin position="117"/>
        <end position="240"/>
    </location>
</feature>
<dbReference type="Proteomes" id="UP001153555">
    <property type="component" value="Unassembled WGS sequence"/>
</dbReference>
<evidence type="ECO:0000313" key="3">
    <source>
        <dbReference type="Proteomes" id="UP001153555"/>
    </source>
</evidence>
<proteinExistence type="predicted"/>
<evidence type="ECO:0000259" key="1">
    <source>
        <dbReference type="Pfam" id="PF04937"/>
    </source>
</evidence>
<dbReference type="PANTHER" id="PTHR32166:SF74">
    <property type="entry name" value="OS05G0256350 PROTEIN"/>
    <property type="match status" value="1"/>
</dbReference>
<sequence>MATGETNVAIEATAIEATTTNSVVLKRNSDDVGWKYGVLVDPLNKEKVRCLFCGHTSSGGIYCLKQHVAHVGTSVVNCTKQTEEAKTTSIPSSAINNDEFMQMCEAIGQFGPGLQPPSQDHLRGVLLSEEYERTKSLVKEHDAEKIKNGCSIMTDAWSDRKMRSIMNLVTNCSVGTTFLGSKEMSDVSHTAEVIFELVDKAIEEVGEEEVVQVVTDNASNNMAAKNLFVCQKAKHILDFLWFSYNQFDAARNWEPTKVQESS</sequence>
<dbReference type="Pfam" id="PF04937">
    <property type="entry name" value="DUF659"/>
    <property type="match status" value="1"/>
</dbReference>
<gene>
    <name evidence="2" type="ORF">SHERM_18120</name>
</gene>
<dbReference type="OrthoDB" id="2012664at2759"/>
<evidence type="ECO:0000313" key="2">
    <source>
        <dbReference type="EMBL" id="CAA0819867.1"/>
    </source>
</evidence>
<dbReference type="SUPFAM" id="SSF53098">
    <property type="entry name" value="Ribonuclease H-like"/>
    <property type="match status" value="1"/>
</dbReference>
<keyword evidence="3" id="KW-1185">Reference proteome</keyword>
<protein>
    <submittedName>
        <fullName evidence="2">HAT transposon superfamily protein</fullName>
    </submittedName>
</protein>
<comment type="caution">
    <text evidence="2">The sequence shown here is derived from an EMBL/GenBank/DDBJ whole genome shotgun (WGS) entry which is preliminary data.</text>
</comment>
<dbReference type="EMBL" id="CACSLK010019758">
    <property type="protein sequence ID" value="CAA0819867.1"/>
    <property type="molecule type" value="Genomic_DNA"/>
</dbReference>
<organism evidence="2 3">
    <name type="scientific">Striga hermonthica</name>
    <name type="common">Purple witchweed</name>
    <name type="synonym">Buchnera hermonthica</name>
    <dbReference type="NCBI Taxonomy" id="68872"/>
    <lineage>
        <taxon>Eukaryota</taxon>
        <taxon>Viridiplantae</taxon>
        <taxon>Streptophyta</taxon>
        <taxon>Embryophyta</taxon>
        <taxon>Tracheophyta</taxon>
        <taxon>Spermatophyta</taxon>
        <taxon>Magnoliopsida</taxon>
        <taxon>eudicotyledons</taxon>
        <taxon>Gunneridae</taxon>
        <taxon>Pentapetalae</taxon>
        <taxon>asterids</taxon>
        <taxon>lamiids</taxon>
        <taxon>Lamiales</taxon>
        <taxon>Orobanchaceae</taxon>
        <taxon>Buchnereae</taxon>
        <taxon>Striga</taxon>
    </lineage>
</organism>
<reference evidence="2" key="1">
    <citation type="submission" date="2019-12" db="EMBL/GenBank/DDBJ databases">
        <authorList>
            <person name="Scholes J."/>
        </authorList>
    </citation>
    <scope>NUCLEOTIDE SEQUENCE</scope>
</reference>
<dbReference type="PANTHER" id="PTHR32166">
    <property type="entry name" value="OSJNBA0013A04.12 PROTEIN"/>
    <property type="match status" value="1"/>
</dbReference>
<dbReference type="InterPro" id="IPR007021">
    <property type="entry name" value="DUF659"/>
</dbReference>
<accession>A0A9N7N0U3</accession>
<dbReference type="InterPro" id="IPR012337">
    <property type="entry name" value="RNaseH-like_sf"/>
</dbReference>
<name>A0A9N7N0U3_STRHE</name>